<accession>A0A830I0L2</accession>
<keyword evidence="4" id="KW-1185">Reference proteome</keyword>
<dbReference type="EMBL" id="BNJQ01000041">
    <property type="protein sequence ID" value="GHP12405.1"/>
    <property type="molecule type" value="Genomic_DNA"/>
</dbReference>
<feature type="region of interest" description="Disordered" evidence="1">
    <location>
        <begin position="201"/>
        <end position="226"/>
    </location>
</feature>
<feature type="compositionally biased region" description="Low complexity" evidence="1">
    <location>
        <begin position="109"/>
        <end position="131"/>
    </location>
</feature>
<dbReference type="CDD" id="cd16655">
    <property type="entry name" value="RING-Ubox_WDSUB1-like"/>
    <property type="match status" value="1"/>
</dbReference>
<dbReference type="AlphaFoldDB" id="A0A830I0L2"/>
<dbReference type="InterPro" id="IPR052085">
    <property type="entry name" value="WD-SAM-U-box"/>
</dbReference>
<dbReference type="GO" id="GO:0016567">
    <property type="term" value="P:protein ubiquitination"/>
    <property type="evidence" value="ECO:0007669"/>
    <property type="project" value="UniProtKB-UniPathway"/>
</dbReference>
<name>A0A830I0L2_9CHLO</name>
<dbReference type="PROSITE" id="PS51698">
    <property type="entry name" value="U_BOX"/>
    <property type="match status" value="1"/>
</dbReference>
<sequence length="331" mass="34552">MAEMEAYTARLLVEAGFFERGGSLDPDKETALESLTSSPTRAALPPLPATSDSAGASPTRPDNGNRRPPTPREIGEPMPRRIAMPPAPVSPARDTSHATMQAPFVGSFATAASRAARRSSASTSYTAHESAGGSGGGRGGGSIRGATSSTSDIHGGASMSAAISANAAPLAPAIGEDDAFDIVASVLARCGRGGLSASVEAALTDDVDDDDDDDEEEDDDDDDDEKVAIDVVRDKGDGEASVSANIGWPANTEPHKSFICPITLAVMLDPCVCADGQSYERRAIERWLVRHDTSPLTGEKLASKELRPNFALKSLISEFREEAEKQSVHAS</sequence>
<evidence type="ECO:0000259" key="2">
    <source>
        <dbReference type="PROSITE" id="PS51698"/>
    </source>
</evidence>
<dbReference type="Pfam" id="PF04564">
    <property type="entry name" value="U-box"/>
    <property type="match status" value="1"/>
</dbReference>
<feature type="compositionally biased region" description="Acidic residues" evidence="1">
    <location>
        <begin position="203"/>
        <end position="225"/>
    </location>
</feature>
<comment type="caution">
    <text evidence="3">The sequence shown here is derived from an EMBL/GenBank/DDBJ whole genome shotgun (WGS) entry which is preliminary data.</text>
</comment>
<reference evidence="3" key="1">
    <citation type="submission" date="2020-10" db="EMBL/GenBank/DDBJ databases">
        <title>Unveiling of a novel bifunctional photoreceptor, Dualchrome1, isolated from a cosmopolitan green alga.</title>
        <authorList>
            <person name="Suzuki S."/>
            <person name="Kawachi M."/>
        </authorList>
    </citation>
    <scope>NUCLEOTIDE SEQUENCE</scope>
    <source>
        <strain evidence="3">NIES 2893</strain>
    </source>
</reference>
<organism evidence="3 4">
    <name type="scientific">Pycnococcus provasolii</name>
    <dbReference type="NCBI Taxonomy" id="41880"/>
    <lineage>
        <taxon>Eukaryota</taxon>
        <taxon>Viridiplantae</taxon>
        <taxon>Chlorophyta</taxon>
        <taxon>Pseudoscourfieldiophyceae</taxon>
        <taxon>Pseudoscourfieldiales</taxon>
        <taxon>Pycnococcaceae</taxon>
        <taxon>Pycnococcus</taxon>
    </lineage>
</organism>
<dbReference type="PANTHER" id="PTHR46573">
    <property type="entry name" value="WD REPEAT, SAM AND U-BOX DOMAIN-CONTAINING PROTEIN 1"/>
    <property type="match status" value="1"/>
</dbReference>
<dbReference type="GO" id="GO:0004842">
    <property type="term" value="F:ubiquitin-protein transferase activity"/>
    <property type="evidence" value="ECO:0007669"/>
    <property type="project" value="InterPro"/>
</dbReference>
<feature type="compositionally biased region" description="Gly residues" evidence="1">
    <location>
        <begin position="132"/>
        <end position="143"/>
    </location>
</feature>
<dbReference type="UniPathway" id="UPA00143"/>
<evidence type="ECO:0000256" key="1">
    <source>
        <dbReference type="SAM" id="MobiDB-lite"/>
    </source>
</evidence>
<feature type="domain" description="U-box" evidence="2">
    <location>
        <begin position="253"/>
        <end position="326"/>
    </location>
</feature>
<evidence type="ECO:0000313" key="4">
    <source>
        <dbReference type="Proteomes" id="UP000660262"/>
    </source>
</evidence>
<dbReference type="Proteomes" id="UP000660262">
    <property type="component" value="Unassembled WGS sequence"/>
</dbReference>
<dbReference type="PANTHER" id="PTHR46573:SF1">
    <property type="entry name" value="WD REPEAT, SAM AND U-BOX DOMAIN-CONTAINING PROTEIN 1"/>
    <property type="match status" value="1"/>
</dbReference>
<dbReference type="InterPro" id="IPR013083">
    <property type="entry name" value="Znf_RING/FYVE/PHD"/>
</dbReference>
<protein>
    <recommendedName>
        <fullName evidence="2">U-box domain-containing protein</fullName>
    </recommendedName>
</protein>
<dbReference type="Gene3D" id="3.30.40.10">
    <property type="entry name" value="Zinc/RING finger domain, C3HC4 (zinc finger)"/>
    <property type="match status" value="1"/>
</dbReference>
<gene>
    <name evidence="3" type="ORF">PPROV_001113200</name>
</gene>
<dbReference type="SMART" id="SM00504">
    <property type="entry name" value="Ubox"/>
    <property type="match status" value="1"/>
</dbReference>
<dbReference type="InterPro" id="IPR003613">
    <property type="entry name" value="Ubox_domain"/>
</dbReference>
<proteinExistence type="predicted"/>
<dbReference type="SUPFAM" id="SSF57850">
    <property type="entry name" value="RING/U-box"/>
    <property type="match status" value="1"/>
</dbReference>
<evidence type="ECO:0000313" key="3">
    <source>
        <dbReference type="EMBL" id="GHP12405.1"/>
    </source>
</evidence>
<feature type="compositionally biased region" description="Polar residues" evidence="1">
    <location>
        <begin position="50"/>
        <end position="62"/>
    </location>
</feature>
<feature type="region of interest" description="Disordered" evidence="1">
    <location>
        <begin position="15"/>
        <end position="152"/>
    </location>
</feature>
<dbReference type="OrthoDB" id="10064100at2759"/>